<evidence type="ECO:0000256" key="4">
    <source>
        <dbReference type="PROSITE-ProRule" id="PRU00409"/>
    </source>
</evidence>
<dbReference type="SUPFAM" id="SSF51735">
    <property type="entry name" value="NAD(P)-binding Rossmann-fold domains"/>
    <property type="match status" value="1"/>
</dbReference>
<feature type="domain" description="N-acetyltransferase" evidence="6">
    <location>
        <begin position="732"/>
        <end position="896"/>
    </location>
</feature>
<organism evidence="7 8">
    <name type="scientific">Roseateles albus</name>
    <dbReference type="NCBI Taxonomy" id="2987525"/>
    <lineage>
        <taxon>Bacteria</taxon>
        <taxon>Pseudomonadati</taxon>
        <taxon>Pseudomonadota</taxon>
        <taxon>Betaproteobacteria</taxon>
        <taxon>Burkholderiales</taxon>
        <taxon>Sphaerotilaceae</taxon>
        <taxon>Roseateles</taxon>
    </lineage>
</organism>
<dbReference type="InterPro" id="IPR043938">
    <property type="entry name" value="Ligase_CoA_dom"/>
</dbReference>
<evidence type="ECO:0000256" key="2">
    <source>
        <dbReference type="ARBA" id="ARBA00022741"/>
    </source>
</evidence>
<evidence type="ECO:0000313" key="8">
    <source>
        <dbReference type="Proteomes" id="UP001221189"/>
    </source>
</evidence>
<evidence type="ECO:0000313" key="7">
    <source>
        <dbReference type="EMBL" id="MDC8774539.1"/>
    </source>
</evidence>
<dbReference type="Gene3D" id="3.30.470.20">
    <property type="entry name" value="ATP-grasp fold, B domain"/>
    <property type="match status" value="1"/>
</dbReference>
<evidence type="ECO:0000256" key="3">
    <source>
        <dbReference type="ARBA" id="ARBA00022840"/>
    </source>
</evidence>
<sequence length="896" mass="95876">MDKHYLTPLFTPESIVVFAGSPDSSEGQSAHALALHQALQAQRFSGSLRFLDIQSTGTLADLAQARADLAIIALPPQDIAAALEVAGRITCRAALVISSGVSTEQAAMLKKIARREGMLLLGPNSLGFQRPGLQLNASATGPLAQAGSLALVSQSGALTASMLDWARSNAVGFSSVVSLGPNTGVDIAQVLDFLANDAQTQSIIVYLEGIGNARRFMSALRSAANAKPVVILKAGRKPAGNAAAQTHSGTIVGSDDVFDSALRRAGAVRVRSFVELFSAAKCLASRYRPVGKRLAIVTNGGGPGVLAADWINEIGLELGRLGPDSVTALKPLLPELASLCDLIDLSEDAEGQHYQAAIEAAGRDKQVDGVLAIYSPKLGADTTAVARALAEMKRSLSKPLLACWMGDASVGTARSTLSEASIPSFRTPEAAVGAFGNISSFYQNQLLLQQTPAPLSTLTKPDIEAARLVIEGVLSERRKVLTEIESKTLLSAFQIPVTHTILARSANEAMMIATQLGYPVALKIDSPDISHKSDVQGVVLNLQHGAAVKDGYTEMMERVARLAPQARINGVTVQKMAAAKRGREIYIGLVTDDPFGPVVVFGAGGTMIELLNDRAMELPPLNRYLARRLIDRSRVAETLGDWRGANAVDMDALEQLLLRVSEMVCELPQLREMDINPIIVDEFGAVAVDARIVIDSASLAIGPGSQQYAHLAILPYPARHAQVWPMRGGGEYTLRPIRPDDAQMLQQLVHSLSAESRYFRFVSSMTELPPAMLARFSLIDYDREMALVAVSKQRSLDANGETVETERIIGVSRYITNPDQSSCEFSLVVADDFSGKGLGSRLMESIMDVAREKGLSEIEGLVLAKNPGMLKLMKSLGFTIKPYAEDPDFKWVTHAL</sequence>
<evidence type="ECO:0000256" key="1">
    <source>
        <dbReference type="ARBA" id="ARBA00022598"/>
    </source>
</evidence>
<dbReference type="EMBL" id="JAQQXT010000027">
    <property type="protein sequence ID" value="MDC8774539.1"/>
    <property type="molecule type" value="Genomic_DNA"/>
</dbReference>
<evidence type="ECO:0000259" key="5">
    <source>
        <dbReference type="PROSITE" id="PS50975"/>
    </source>
</evidence>
<dbReference type="Pfam" id="PF13302">
    <property type="entry name" value="Acetyltransf_3"/>
    <property type="match status" value="1"/>
</dbReference>
<dbReference type="SUPFAM" id="SSF55729">
    <property type="entry name" value="Acyl-CoA N-acyltransferases (Nat)"/>
    <property type="match status" value="1"/>
</dbReference>
<keyword evidence="1 7" id="KW-0436">Ligase</keyword>
<gene>
    <name evidence="7" type="ORF">PRZ03_23495</name>
</gene>
<dbReference type="InterPro" id="IPR016181">
    <property type="entry name" value="Acyl_CoA_acyltransferase"/>
</dbReference>
<name>A0ABT5KM56_9BURK</name>
<dbReference type="InterPro" id="IPR000182">
    <property type="entry name" value="GNAT_dom"/>
</dbReference>
<feature type="domain" description="ATP-grasp" evidence="5">
    <location>
        <begin position="487"/>
        <end position="523"/>
    </location>
</feature>
<dbReference type="PROSITE" id="PS51186">
    <property type="entry name" value="GNAT"/>
    <property type="match status" value="1"/>
</dbReference>
<dbReference type="SMART" id="SM00881">
    <property type="entry name" value="CoA_binding"/>
    <property type="match status" value="1"/>
</dbReference>
<protein>
    <submittedName>
        <fullName evidence="7">Bifunctional acetate--CoA ligase family protein/GNAT family N-acetyltransferase</fullName>
    </submittedName>
</protein>
<dbReference type="InterPro" id="IPR036291">
    <property type="entry name" value="NAD(P)-bd_dom_sf"/>
</dbReference>
<dbReference type="InterPro" id="IPR051538">
    <property type="entry name" value="Acyl-CoA_Synth/Transferase"/>
</dbReference>
<dbReference type="InterPro" id="IPR016102">
    <property type="entry name" value="Succinyl-CoA_synth-like"/>
</dbReference>
<dbReference type="SUPFAM" id="SSF56059">
    <property type="entry name" value="Glutathione synthetase ATP-binding domain-like"/>
    <property type="match status" value="1"/>
</dbReference>
<comment type="caution">
    <text evidence="7">The sequence shown here is derived from an EMBL/GenBank/DDBJ whole genome shotgun (WGS) entry which is preliminary data.</text>
</comment>
<dbReference type="Gene3D" id="3.40.50.261">
    <property type="entry name" value="Succinyl-CoA synthetase domains"/>
    <property type="match status" value="2"/>
</dbReference>
<keyword evidence="2 4" id="KW-0547">Nucleotide-binding</keyword>
<dbReference type="InterPro" id="IPR003781">
    <property type="entry name" value="CoA-bd"/>
</dbReference>
<dbReference type="InterPro" id="IPR013815">
    <property type="entry name" value="ATP_grasp_subdomain_1"/>
</dbReference>
<dbReference type="PANTHER" id="PTHR43334:SF1">
    <property type="entry name" value="3-HYDROXYPROPIONATE--COA LIGASE [ADP-FORMING]"/>
    <property type="match status" value="1"/>
</dbReference>
<dbReference type="PROSITE" id="PS50975">
    <property type="entry name" value="ATP_GRASP"/>
    <property type="match status" value="1"/>
</dbReference>
<dbReference type="Pfam" id="PF13607">
    <property type="entry name" value="Succ_CoA_lig"/>
    <property type="match status" value="1"/>
</dbReference>
<dbReference type="Pfam" id="PF13549">
    <property type="entry name" value="ATP-grasp_5"/>
    <property type="match status" value="1"/>
</dbReference>
<dbReference type="Pfam" id="PF19045">
    <property type="entry name" value="Ligase_CoA_2"/>
    <property type="match status" value="1"/>
</dbReference>
<dbReference type="Gene3D" id="3.30.1490.20">
    <property type="entry name" value="ATP-grasp fold, A domain"/>
    <property type="match status" value="1"/>
</dbReference>
<keyword evidence="3 4" id="KW-0067">ATP-binding</keyword>
<dbReference type="CDD" id="cd04301">
    <property type="entry name" value="NAT_SF"/>
    <property type="match status" value="1"/>
</dbReference>
<dbReference type="GO" id="GO:0016874">
    <property type="term" value="F:ligase activity"/>
    <property type="evidence" value="ECO:0007669"/>
    <property type="project" value="UniProtKB-KW"/>
</dbReference>
<proteinExistence type="predicted"/>
<reference evidence="7 8" key="1">
    <citation type="submission" date="2022-10" db="EMBL/GenBank/DDBJ databases">
        <title>Paucibacter sp. hw1 Genome sequencing.</title>
        <authorList>
            <person name="Park S."/>
        </authorList>
    </citation>
    <scope>NUCLEOTIDE SEQUENCE [LARGE SCALE GENOMIC DNA]</scope>
    <source>
        <strain evidence="8">hw1</strain>
    </source>
</reference>
<dbReference type="Gene3D" id="3.40.630.30">
    <property type="match status" value="1"/>
</dbReference>
<dbReference type="PANTHER" id="PTHR43334">
    <property type="entry name" value="ACETATE--COA LIGASE [ADP-FORMING]"/>
    <property type="match status" value="1"/>
</dbReference>
<dbReference type="SUPFAM" id="SSF52210">
    <property type="entry name" value="Succinyl-CoA synthetase domains"/>
    <property type="match status" value="2"/>
</dbReference>
<dbReference type="RefSeq" id="WP_263534791.1">
    <property type="nucleotide sequence ID" value="NZ_JAQQXT010000027.1"/>
</dbReference>
<accession>A0ABT5KM56</accession>
<dbReference type="InterPro" id="IPR032875">
    <property type="entry name" value="Succ_CoA_lig_flav_dom"/>
</dbReference>
<dbReference type="InterPro" id="IPR011761">
    <property type="entry name" value="ATP-grasp"/>
</dbReference>
<keyword evidence="8" id="KW-1185">Reference proteome</keyword>
<dbReference type="Proteomes" id="UP001221189">
    <property type="component" value="Unassembled WGS sequence"/>
</dbReference>
<evidence type="ECO:0000259" key="6">
    <source>
        <dbReference type="PROSITE" id="PS51186"/>
    </source>
</evidence>
<dbReference type="Gene3D" id="3.40.50.720">
    <property type="entry name" value="NAD(P)-binding Rossmann-like Domain"/>
    <property type="match status" value="1"/>
</dbReference>